<accession>A0A1B9NZN6</accession>
<evidence type="ECO:0000259" key="2">
    <source>
        <dbReference type="Pfam" id="PF13392"/>
    </source>
</evidence>
<evidence type="ECO:0000313" key="3">
    <source>
        <dbReference type="EMBL" id="OCH21574.1"/>
    </source>
</evidence>
<dbReference type="EMBL" id="MAJU01000008">
    <property type="protein sequence ID" value="OCH21574.1"/>
    <property type="molecule type" value="Genomic_DNA"/>
</dbReference>
<dbReference type="Proteomes" id="UP000093523">
    <property type="component" value="Unassembled WGS sequence"/>
</dbReference>
<proteinExistence type="predicted"/>
<gene>
    <name evidence="3" type="ORF">A6E04_06820</name>
</gene>
<feature type="compositionally biased region" description="Polar residues" evidence="1">
    <location>
        <begin position="80"/>
        <end position="94"/>
    </location>
</feature>
<dbReference type="STRING" id="688.A6E04_06820"/>
<protein>
    <recommendedName>
        <fullName evidence="2">HNH nuclease domain-containing protein</fullName>
    </recommendedName>
</protein>
<dbReference type="OrthoDB" id="6638408at2"/>
<dbReference type="InterPro" id="IPR044925">
    <property type="entry name" value="His-Me_finger_sf"/>
</dbReference>
<evidence type="ECO:0000256" key="1">
    <source>
        <dbReference type="SAM" id="MobiDB-lite"/>
    </source>
</evidence>
<feature type="domain" description="HNH nuclease" evidence="2">
    <location>
        <begin position="126"/>
        <end position="171"/>
    </location>
</feature>
<sequence>MPKGQSHSYNDEEKAFLKNNCVLPRKELADLFNQKFGAQVNISAISSFCKRHGWLTGRDGKLKKGNQPWNTGTKGVCKPNSGSFQKGVKPTNQKPLGHERICSKDGFVLIKVAENNPYTDAETRYRYKHHVVWEQHNGAIPVKHVIRFFDGDPLNSAIENLCCVTKFVNMRMNQNRVNDLPIELRPTAKVIAELEVMLFEKVRANQ</sequence>
<reference evidence="3 4" key="1">
    <citation type="submission" date="2016-06" db="EMBL/GenBank/DDBJ databases">
        <authorList>
            <person name="Kjaerup R.B."/>
            <person name="Dalgaard T.S."/>
            <person name="Juul-Madsen H.R."/>
        </authorList>
    </citation>
    <scope>NUCLEOTIDE SEQUENCE [LARGE SCALE GENOMIC DNA]</scope>
    <source>
        <strain evidence="3 4">1S159</strain>
    </source>
</reference>
<name>A0A1B9NZN6_ALILO</name>
<dbReference type="RefSeq" id="WP_065610120.1">
    <property type="nucleotide sequence ID" value="NZ_CAWMPN010000008.1"/>
</dbReference>
<feature type="region of interest" description="Disordered" evidence="1">
    <location>
        <begin position="60"/>
        <end position="95"/>
    </location>
</feature>
<dbReference type="SUPFAM" id="SSF54060">
    <property type="entry name" value="His-Me finger endonucleases"/>
    <property type="match status" value="1"/>
</dbReference>
<dbReference type="Pfam" id="PF13392">
    <property type="entry name" value="HNH_3"/>
    <property type="match status" value="1"/>
</dbReference>
<dbReference type="Gene3D" id="3.90.75.20">
    <property type="match status" value="1"/>
</dbReference>
<organism evidence="3 4">
    <name type="scientific">Aliivibrio logei</name>
    <name type="common">Vibrio logei</name>
    <dbReference type="NCBI Taxonomy" id="688"/>
    <lineage>
        <taxon>Bacteria</taxon>
        <taxon>Pseudomonadati</taxon>
        <taxon>Pseudomonadota</taxon>
        <taxon>Gammaproteobacteria</taxon>
        <taxon>Vibrionales</taxon>
        <taxon>Vibrionaceae</taxon>
        <taxon>Aliivibrio</taxon>
    </lineage>
</organism>
<dbReference type="InterPro" id="IPR003615">
    <property type="entry name" value="HNH_nuc"/>
</dbReference>
<comment type="caution">
    <text evidence="3">The sequence shown here is derived from an EMBL/GenBank/DDBJ whole genome shotgun (WGS) entry which is preliminary data.</text>
</comment>
<evidence type="ECO:0000313" key="4">
    <source>
        <dbReference type="Proteomes" id="UP000093523"/>
    </source>
</evidence>
<dbReference type="AlphaFoldDB" id="A0A1B9NZN6"/>